<feature type="region of interest" description="Disordered" evidence="1">
    <location>
        <begin position="1"/>
        <end position="38"/>
    </location>
</feature>
<evidence type="ECO:0000313" key="2">
    <source>
        <dbReference type="EMBL" id="RZC17878.1"/>
    </source>
</evidence>
<evidence type="ECO:0000313" key="3">
    <source>
        <dbReference type="Proteomes" id="UP000289340"/>
    </source>
</evidence>
<organism evidence="2 3">
    <name type="scientific">Glycine soja</name>
    <name type="common">Wild soybean</name>
    <dbReference type="NCBI Taxonomy" id="3848"/>
    <lineage>
        <taxon>Eukaryota</taxon>
        <taxon>Viridiplantae</taxon>
        <taxon>Streptophyta</taxon>
        <taxon>Embryophyta</taxon>
        <taxon>Tracheophyta</taxon>
        <taxon>Spermatophyta</taxon>
        <taxon>Magnoliopsida</taxon>
        <taxon>eudicotyledons</taxon>
        <taxon>Gunneridae</taxon>
        <taxon>Pentapetalae</taxon>
        <taxon>rosids</taxon>
        <taxon>fabids</taxon>
        <taxon>Fabales</taxon>
        <taxon>Fabaceae</taxon>
        <taxon>Papilionoideae</taxon>
        <taxon>50 kb inversion clade</taxon>
        <taxon>NPAAA clade</taxon>
        <taxon>indigoferoid/millettioid clade</taxon>
        <taxon>Phaseoleae</taxon>
        <taxon>Glycine</taxon>
        <taxon>Glycine subgen. Soja</taxon>
    </lineage>
</organism>
<dbReference type="PANTHER" id="PTHR33443">
    <property type="entry name" value="ZGC:112980"/>
    <property type="match status" value="1"/>
</dbReference>
<feature type="compositionally biased region" description="Basic and acidic residues" evidence="1">
    <location>
        <begin position="15"/>
        <end position="34"/>
    </location>
</feature>
<evidence type="ECO:0000256" key="1">
    <source>
        <dbReference type="SAM" id="MobiDB-lite"/>
    </source>
</evidence>
<dbReference type="Proteomes" id="UP000289340">
    <property type="component" value="Chromosome 4"/>
</dbReference>
<sequence>MFSDGALKSEFLGRQPDRERKERSKKMEEEKGKSSDLVILSTKEETSVPALVCLRKEDIKRFEETEECFVLDFDPFHSLDFSKLSLDHQDVSILAEKGEVACRDYPHPRHLCVKFPFTATPHGSYCEMCYCYVCDSAAPCKYWNPSTLSHCDADSDDDWKEERNRKKFQSILAS</sequence>
<dbReference type="InterPro" id="IPR053234">
    <property type="entry name" value="RPM1_Interactor"/>
</dbReference>
<comment type="caution">
    <text evidence="2">The sequence shown here is derived from an EMBL/GenBank/DDBJ whole genome shotgun (WGS) entry which is preliminary data.</text>
</comment>
<name>A0A445L3U7_GLYSO</name>
<dbReference type="PANTHER" id="PTHR33443:SF30">
    <property type="entry name" value="SARCOSINE DEHYDROGENASE-2C PROTEIN"/>
    <property type="match status" value="1"/>
</dbReference>
<dbReference type="Gramene" id="XM_028374065.1">
    <property type="protein sequence ID" value="XP_028229866.1"/>
    <property type="gene ID" value="LOC114410220"/>
</dbReference>
<accession>A0A445L3U7</accession>
<gene>
    <name evidence="2" type="ORF">D0Y65_010542</name>
</gene>
<keyword evidence="3" id="KW-1185">Reference proteome</keyword>
<protein>
    <submittedName>
        <fullName evidence="2">Uncharacterized protein</fullName>
    </submittedName>
</protein>
<reference evidence="2 3" key="1">
    <citation type="submission" date="2018-09" db="EMBL/GenBank/DDBJ databases">
        <title>A high-quality reference genome of wild soybean provides a powerful tool to mine soybean genomes.</title>
        <authorList>
            <person name="Xie M."/>
            <person name="Chung C.Y.L."/>
            <person name="Li M.-W."/>
            <person name="Wong F.-L."/>
            <person name="Chan T.-F."/>
            <person name="Lam H.-M."/>
        </authorList>
    </citation>
    <scope>NUCLEOTIDE SEQUENCE [LARGE SCALE GENOMIC DNA]</scope>
    <source>
        <strain evidence="3">cv. W05</strain>
        <tissue evidence="2">Hypocotyl of etiolated seedlings</tissue>
    </source>
</reference>
<dbReference type="AlphaFoldDB" id="A0A445L3U7"/>
<proteinExistence type="predicted"/>
<dbReference type="EMBL" id="QZWG01000004">
    <property type="protein sequence ID" value="RZC17878.1"/>
    <property type="molecule type" value="Genomic_DNA"/>
</dbReference>